<reference evidence="5" key="2">
    <citation type="submission" date="2019-07" db="EMBL/GenBank/DDBJ databases">
        <authorList>
            <person name="Whitman W."/>
            <person name="Huntemann M."/>
            <person name="Clum A."/>
            <person name="Pillay M."/>
            <person name="Palaniappan K."/>
            <person name="Varghese N."/>
            <person name="Mikhailova N."/>
            <person name="Stamatis D."/>
            <person name="Reddy T."/>
            <person name="Daum C."/>
            <person name="Shapiro N."/>
            <person name="Ivanova N."/>
            <person name="Kyrpides N."/>
            <person name="Woyke T."/>
        </authorList>
    </citation>
    <scope>NUCLEOTIDE SEQUENCE</scope>
    <source>
        <strain evidence="5">CGMCC 1.10685</strain>
    </source>
</reference>
<dbReference type="SUPFAM" id="SSF49384">
    <property type="entry name" value="Carbohydrate-binding domain"/>
    <property type="match status" value="1"/>
</dbReference>
<evidence type="ECO:0000259" key="2">
    <source>
        <dbReference type="Pfam" id="PF00963"/>
    </source>
</evidence>
<dbReference type="GO" id="GO:0030246">
    <property type="term" value="F:carbohydrate binding"/>
    <property type="evidence" value="ECO:0007669"/>
    <property type="project" value="InterPro"/>
</dbReference>
<dbReference type="NCBIfam" id="TIGR02595">
    <property type="entry name" value="PEP_CTERM"/>
    <property type="match status" value="1"/>
</dbReference>
<dbReference type="InterPro" id="IPR013424">
    <property type="entry name" value="Ice-binding_C"/>
</dbReference>
<organism evidence="5 6">
    <name type="scientific">Pseudoduganella flava</name>
    <dbReference type="NCBI Taxonomy" id="871742"/>
    <lineage>
        <taxon>Bacteria</taxon>
        <taxon>Pseudomonadati</taxon>
        <taxon>Pseudomonadota</taxon>
        <taxon>Betaproteobacteria</taxon>
        <taxon>Burkholderiales</taxon>
        <taxon>Oxalobacteraceae</taxon>
        <taxon>Telluria group</taxon>
        <taxon>Pseudoduganella</taxon>
    </lineage>
</organism>
<evidence type="ECO:0000313" key="5">
    <source>
        <dbReference type="EMBL" id="TWI44336.1"/>
    </source>
</evidence>
<evidence type="ECO:0000313" key="4">
    <source>
        <dbReference type="EMBL" id="QGZ43289.1"/>
    </source>
</evidence>
<name>A0A562PJY6_9BURK</name>
<evidence type="ECO:0000313" key="6">
    <source>
        <dbReference type="Proteomes" id="UP000315112"/>
    </source>
</evidence>
<reference evidence="4 7" key="3">
    <citation type="submission" date="2019-12" db="EMBL/GenBank/DDBJ databases">
        <title>Draft Genome Sequences of Six Type Strains of the Genus Massilia.</title>
        <authorList>
            <person name="Miess H."/>
            <person name="Frediansyah A."/>
            <person name="Goeker M."/>
            <person name="Gross H."/>
        </authorList>
    </citation>
    <scope>NUCLEOTIDE SEQUENCE [LARGE SCALE GENOMIC DNA]</scope>
    <source>
        <strain evidence="4 7">DSM 26639</strain>
    </source>
</reference>
<dbReference type="RefSeq" id="WP_145879288.1">
    <property type="nucleotide sequence ID" value="NZ_CP046904.1"/>
</dbReference>
<feature type="signal peptide" evidence="1">
    <location>
        <begin position="1"/>
        <end position="22"/>
    </location>
</feature>
<dbReference type="InterPro" id="IPR008965">
    <property type="entry name" value="CBM2/CBM3_carb-bd_dom_sf"/>
</dbReference>
<dbReference type="AlphaFoldDB" id="A0A562PJY6"/>
<dbReference type="OrthoDB" id="8904568at2"/>
<evidence type="ECO:0000256" key="1">
    <source>
        <dbReference type="SAM" id="SignalP"/>
    </source>
</evidence>
<accession>A0A562PJY6</accession>
<dbReference type="Pfam" id="PF00963">
    <property type="entry name" value="Cohesin"/>
    <property type="match status" value="1"/>
</dbReference>
<dbReference type="InterPro" id="IPR002102">
    <property type="entry name" value="Cohesin_dom"/>
</dbReference>
<keyword evidence="1" id="KW-0732">Signal</keyword>
<keyword evidence="7" id="KW-1185">Reference proteome</keyword>
<dbReference type="Pfam" id="PF07589">
    <property type="entry name" value="PEP-CTERM"/>
    <property type="match status" value="1"/>
</dbReference>
<feature type="domain" description="Ice-binding protein C-terminal" evidence="3">
    <location>
        <begin position="160"/>
        <end position="183"/>
    </location>
</feature>
<dbReference type="EMBL" id="CP046904">
    <property type="protein sequence ID" value="QGZ43289.1"/>
    <property type="molecule type" value="Genomic_DNA"/>
</dbReference>
<dbReference type="GO" id="GO:0000272">
    <property type="term" value="P:polysaccharide catabolic process"/>
    <property type="evidence" value="ECO:0007669"/>
    <property type="project" value="InterPro"/>
</dbReference>
<sequence>MREWKKYLGAALLSFAAAQAGAATLTATASPNPANVGQSVAVAVQIIDVPDLFTYQFSISFDPTVLQATSVALGDILVTGGTSFGAPGAIDNSAGTISFFYNTLIGPISGVTGSGTLANITFQAVGAGSSTFGFTDIMLLNSGGEDIAFGVANPRVDVSAVPEPATYAMLGVGLIGVAALRRRQLAATRS</sequence>
<feature type="chain" id="PRO_5044617781" evidence="1">
    <location>
        <begin position="23"/>
        <end position="190"/>
    </location>
</feature>
<dbReference type="CDD" id="cd08547">
    <property type="entry name" value="Type_II_cohesin"/>
    <property type="match status" value="1"/>
</dbReference>
<proteinExistence type="predicted"/>
<reference evidence="5 6" key="1">
    <citation type="journal article" date="2015" name="Stand. Genomic Sci.">
        <title>Genomic Encyclopedia of Bacterial and Archaeal Type Strains, Phase III: the genomes of soil and plant-associated and newly described type strains.</title>
        <authorList>
            <person name="Whitman W.B."/>
            <person name="Woyke T."/>
            <person name="Klenk H.P."/>
            <person name="Zhou Y."/>
            <person name="Lilburn T.G."/>
            <person name="Beck B.J."/>
            <person name="De Vos P."/>
            <person name="Vandamme P."/>
            <person name="Eisen J.A."/>
            <person name="Garrity G."/>
            <person name="Hugenholtz P."/>
            <person name="Kyrpides N.C."/>
        </authorList>
    </citation>
    <scope>NUCLEOTIDE SEQUENCE [LARGE SCALE GENOMIC DNA]</scope>
    <source>
        <strain evidence="5 6">CGMCC 1.10685</strain>
    </source>
</reference>
<dbReference type="EMBL" id="VLKW01000009">
    <property type="protein sequence ID" value="TWI44336.1"/>
    <property type="molecule type" value="Genomic_DNA"/>
</dbReference>
<evidence type="ECO:0000313" key="7">
    <source>
        <dbReference type="Proteomes" id="UP000437862"/>
    </source>
</evidence>
<feature type="domain" description="Cohesin" evidence="2">
    <location>
        <begin position="34"/>
        <end position="141"/>
    </location>
</feature>
<dbReference type="Proteomes" id="UP000437862">
    <property type="component" value="Chromosome"/>
</dbReference>
<dbReference type="Proteomes" id="UP000315112">
    <property type="component" value="Unassembled WGS sequence"/>
</dbReference>
<dbReference type="Gene3D" id="2.60.40.680">
    <property type="match status" value="1"/>
</dbReference>
<gene>
    <name evidence="4" type="ORF">GO485_24630</name>
    <name evidence="5" type="ORF">IP92_04281</name>
</gene>
<evidence type="ECO:0000259" key="3">
    <source>
        <dbReference type="Pfam" id="PF07589"/>
    </source>
</evidence>
<protein>
    <submittedName>
        <fullName evidence="4">PEP-CTERM sorting domain-containing protein</fullName>
    </submittedName>
    <submittedName>
        <fullName evidence="5">Putative secreted protein with PEP-CTERM sorting signal</fullName>
    </submittedName>
</protein>